<dbReference type="GeneID" id="93643695"/>
<proteinExistence type="predicted"/>
<dbReference type="RefSeq" id="WP_034650490.1">
    <property type="nucleotide sequence ID" value="NZ_BCVB01000006.1"/>
</dbReference>
<name>A0A0B6AX82_PRIM2</name>
<dbReference type="HOGENOM" id="CLU_1640409_0_0_9"/>
<evidence type="ECO:0000313" key="2">
    <source>
        <dbReference type="Proteomes" id="UP000031829"/>
    </source>
</evidence>
<dbReference type="Proteomes" id="UP000031829">
    <property type="component" value="Chromosome"/>
</dbReference>
<organism evidence="1 2">
    <name type="scientific">Priestia megaterium (strain ATCC 14581 / DSM 32 / CCUG 1817 / JCM 2506 / NBRC 15308 / NCIMB 9376 / NCTC 10342 / NRRL B-14308 / VKM B-512 / Ford 19)</name>
    <name type="common">Bacillus megaterium</name>
    <dbReference type="NCBI Taxonomy" id="1348623"/>
    <lineage>
        <taxon>Bacteria</taxon>
        <taxon>Bacillati</taxon>
        <taxon>Bacillota</taxon>
        <taxon>Bacilli</taxon>
        <taxon>Bacillales</taxon>
        <taxon>Bacillaceae</taxon>
        <taxon>Priestia</taxon>
    </lineage>
</organism>
<dbReference type="KEGG" id="bmeg:BG04_177"/>
<reference evidence="1 2" key="1">
    <citation type="journal article" date="2015" name="Genome Announc.">
        <title>Complete genome sequences for 35 biothreat assay-relevant bacillus species.</title>
        <authorList>
            <person name="Johnson S.L."/>
            <person name="Daligault H.E."/>
            <person name="Davenport K.W."/>
            <person name="Jaissle J."/>
            <person name="Frey K.G."/>
            <person name="Ladner J.T."/>
            <person name="Broomall S.M."/>
            <person name="Bishop-Lilly K.A."/>
            <person name="Bruce D.C."/>
            <person name="Gibbons H.S."/>
            <person name="Coyne S.R."/>
            <person name="Lo C.C."/>
            <person name="Meincke L."/>
            <person name="Munk A.C."/>
            <person name="Koroleva G.I."/>
            <person name="Rosenzweig C.N."/>
            <person name="Palacios G.F."/>
            <person name="Redden C.L."/>
            <person name="Minogue T.D."/>
            <person name="Chain P.S."/>
        </authorList>
    </citation>
    <scope>NUCLEOTIDE SEQUENCE [LARGE SCALE GENOMIC DNA]</scope>
    <source>
        <strain evidence="2">ATCC 14581 / DSM 32 / JCM 2506 / NBRC 15308 / NCIMB 9376 / NCTC 10342 / NRRL B-14308 / VKM B-512</strain>
    </source>
</reference>
<gene>
    <name evidence="1" type="ORF">BG04_177</name>
</gene>
<protein>
    <submittedName>
        <fullName evidence="1">Uncharacterized protein</fullName>
    </submittedName>
</protein>
<accession>A0A0B6AX82</accession>
<dbReference type="AlphaFoldDB" id="A0A0B6AX82"/>
<evidence type="ECO:0000313" key="1">
    <source>
        <dbReference type="EMBL" id="AJI24484.1"/>
    </source>
</evidence>
<sequence>MNTVDAKMIKTQYGLEVYVDDVEHINFKSLHAPKVNQPLYRIEFEIGYFLLKEHRYYEYEKNYFWLAASDDFSKLIIQEPDMESLFGAKSEDERKATKELLSQWLIHTEAYKKQLNQHINDCKKSNETNEGITAVLEKLLNISAADIEQAPIEKLAASRSV</sequence>
<dbReference type="EMBL" id="CP009920">
    <property type="protein sequence ID" value="AJI24484.1"/>
    <property type="molecule type" value="Genomic_DNA"/>
</dbReference>